<protein>
    <recommendedName>
        <fullName evidence="3">Phasin domain-containing protein</fullName>
    </recommendedName>
</protein>
<organism evidence="1 2">
    <name type="scientific">Rhodoplanes tepidamans</name>
    <name type="common">Rhodoplanes cryptolactis</name>
    <dbReference type="NCBI Taxonomy" id="200616"/>
    <lineage>
        <taxon>Bacteria</taxon>
        <taxon>Pseudomonadati</taxon>
        <taxon>Pseudomonadota</taxon>
        <taxon>Alphaproteobacteria</taxon>
        <taxon>Hyphomicrobiales</taxon>
        <taxon>Nitrobacteraceae</taxon>
        <taxon>Rhodoplanes</taxon>
    </lineage>
</organism>
<dbReference type="Proteomes" id="UP001165652">
    <property type="component" value="Unassembled WGS sequence"/>
</dbReference>
<accession>A0ABT5J4S9</accession>
<name>A0ABT5J4S9_RHOTP</name>
<evidence type="ECO:0000313" key="2">
    <source>
        <dbReference type="Proteomes" id="UP001165652"/>
    </source>
</evidence>
<evidence type="ECO:0000313" key="1">
    <source>
        <dbReference type="EMBL" id="MDC7784645.1"/>
    </source>
</evidence>
<reference evidence="1" key="1">
    <citation type="journal article" date="2023" name="Microbiol Resour">
        <title>Genome Sequences of Rhodoplanes serenus and Two Thermotolerant Strains, Rhodoplanes tepidamans and 'Rhodoplanes cryptolactis,' Further Refine the Genus.</title>
        <authorList>
            <person name="Rayyan A.A."/>
            <person name="Kyndt J.A."/>
        </authorList>
    </citation>
    <scope>NUCLEOTIDE SEQUENCE</scope>
    <source>
        <strain evidence="1">DSM 9987</strain>
    </source>
</reference>
<sequence length="205" mass="21757">MDQHAPLEHSVETVPPPIVLAPEEAPSSVPGQTEPMSDASAIGQWVPTPTRRAASGRQVDLPATPGGIDAALGLTARAGADLFGQNAAMAQRLLAAGAEMTTHMNACARAHFDLVARSNAELMAVAMRASNDWSAWTRRYVEYIAGDRMTAFLRHRTPQHLALFQAEAFNTGVETMLGWARVAAERAAAETRAAATRAGTDRTAA</sequence>
<reference evidence="1" key="2">
    <citation type="submission" date="2023-02" db="EMBL/GenBank/DDBJ databases">
        <authorList>
            <person name="Rayyan A."/>
            <person name="Meyer T."/>
            <person name="Kyndt J.A."/>
        </authorList>
    </citation>
    <scope>NUCLEOTIDE SEQUENCE</scope>
    <source>
        <strain evidence="1">DSM 9987</strain>
    </source>
</reference>
<proteinExistence type="predicted"/>
<comment type="caution">
    <text evidence="1">The sequence shown here is derived from an EMBL/GenBank/DDBJ whole genome shotgun (WGS) entry which is preliminary data.</text>
</comment>
<gene>
    <name evidence="1" type="ORF">PQJ73_03025</name>
</gene>
<keyword evidence="2" id="KW-1185">Reference proteome</keyword>
<dbReference type="RefSeq" id="WP_272775496.1">
    <property type="nucleotide sequence ID" value="NZ_JAQQLI010000003.1"/>
</dbReference>
<evidence type="ECO:0008006" key="3">
    <source>
        <dbReference type="Google" id="ProtNLM"/>
    </source>
</evidence>
<dbReference type="EMBL" id="JAQQLI010000003">
    <property type="protein sequence ID" value="MDC7784645.1"/>
    <property type="molecule type" value="Genomic_DNA"/>
</dbReference>